<evidence type="ECO:0000313" key="3">
    <source>
        <dbReference type="Proteomes" id="UP000320773"/>
    </source>
</evidence>
<sequence length="121" mass="14209">MKLKIIKYIIICYFLSIILGSIFYSFAHKNYSLANALFFAASIKMQLIFSIINLFILFINKKNYYYLGSLVFFIPQLITVTFLLSLGGYSKDSTLTFYLPFFIVQTLFYFKVKKMFSDLDD</sequence>
<feature type="transmembrane region" description="Helical" evidence="1">
    <location>
        <begin position="95"/>
        <end position="112"/>
    </location>
</feature>
<dbReference type="Proteomes" id="UP000320773">
    <property type="component" value="Unassembled WGS sequence"/>
</dbReference>
<proteinExistence type="predicted"/>
<keyword evidence="1" id="KW-0472">Membrane</keyword>
<feature type="transmembrane region" description="Helical" evidence="1">
    <location>
        <begin position="64"/>
        <end position="89"/>
    </location>
</feature>
<accession>A0A543G2H0</accession>
<protein>
    <submittedName>
        <fullName evidence="2">Uncharacterized protein</fullName>
    </submittedName>
</protein>
<dbReference type="EMBL" id="VFPJ01000001">
    <property type="protein sequence ID" value="TQM40224.1"/>
    <property type="molecule type" value="Genomic_DNA"/>
</dbReference>
<evidence type="ECO:0000313" key="2">
    <source>
        <dbReference type="EMBL" id="TQM40224.1"/>
    </source>
</evidence>
<feature type="transmembrane region" description="Helical" evidence="1">
    <location>
        <begin position="5"/>
        <end position="27"/>
    </location>
</feature>
<name>A0A543G2H0_9FLAO</name>
<reference evidence="2 3" key="1">
    <citation type="submission" date="2019-06" db="EMBL/GenBank/DDBJ databases">
        <title>Genomic Encyclopedia of Archaeal and Bacterial Type Strains, Phase II (KMG-II): from individual species to whole genera.</title>
        <authorList>
            <person name="Goeker M."/>
        </authorList>
    </citation>
    <scope>NUCLEOTIDE SEQUENCE [LARGE SCALE GENOMIC DNA]</scope>
    <source>
        <strain evidence="2 3">DSM 24789</strain>
    </source>
</reference>
<dbReference type="RefSeq" id="WP_089081734.1">
    <property type="nucleotide sequence ID" value="NZ_VFPJ01000001.1"/>
</dbReference>
<keyword evidence="1" id="KW-1133">Transmembrane helix</keyword>
<dbReference type="AlphaFoldDB" id="A0A543G2H0"/>
<gene>
    <name evidence="2" type="ORF">BC670_1099</name>
</gene>
<comment type="caution">
    <text evidence="2">The sequence shown here is derived from an EMBL/GenBank/DDBJ whole genome shotgun (WGS) entry which is preliminary data.</text>
</comment>
<organism evidence="2 3">
    <name type="scientific">Flavobacterium branchiophilum</name>
    <dbReference type="NCBI Taxonomy" id="55197"/>
    <lineage>
        <taxon>Bacteria</taxon>
        <taxon>Pseudomonadati</taxon>
        <taxon>Bacteroidota</taxon>
        <taxon>Flavobacteriia</taxon>
        <taxon>Flavobacteriales</taxon>
        <taxon>Flavobacteriaceae</taxon>
        <taxon>Flavobacterium</taxon>
    </lineage>
</organism>
<keyword evidence="1" id="KW-0812">Transmembrane</keyword>
<feature type="transmembrane region" description="Helical" evidence="1">
    <location>
        <begin position="33"/>
        <end position="57"/>
    </location>
</feature>
<evidence type="ECO:0000256" key="1">
    <source>
        <dbReference type="SAM" id="Phobius"/>
    </source>
</evidence>